<dbReference type="GO" id="GO:0016579">
    <property type="term" value="P:protein deubiquitination"/>
    <property type="evidence" value="ECO:0007669"/>
    <property type="project" value="TreeGrafter"/>
</dbReference>
<organism evidence="11 12">
    <name type="scientific">Mycena venus</name>
    <dbReference type="NCBI Taxonomy" id="2733690"/>
    <lineage>
        <taxon>Eukaryota</taxon>
        <taxon>Fungi</taxon>
        <taxon>Dikarya</taxon>
        <taxon>Basidiomycota</taxon>
        <taxon>Agaricomycotina</taxon>
        <taxon>Agaricomycetes</taxon>
        <taxon>Agaricomycetidae</taxon>
        <taxon>Agaricales</taxon>
        <taxon>Marasmiineae</taxon>
        <taxon>Mycenaceae</taxon>
        <taxon>Mycena</taxon>
    </lineage>
</organism>
<evidence type="ECO:0000256" key="3">
    <source>
        <dbReference type="ARBA" id="ARBA00022670"/>
    </source>
</evidence>
<dbReference type="InterPro" id="IPR036959">
    <property type="entry name" value="Peptidase_C12_UCH_sf"/>
</dbReference>
<evidence type="ECO:0000256" key="6">
    <source>
        <dbReference type="ARBA" id="ARBA00022807"/>
    </source>
</evidence>
<evidence type="ECO:0000256" key="5">
    <source>
        <dbReference type="ARBA" id="ARBA00022801"/>
    </source>
</evidence>
<evidence type="ECO:0000313" key="11">
    <source>
        <dbReference type="EMBL" id="KAF7342129.1"/>
    </source>
</evidence>
<sequence>MKRLKIKVIFRERIAVARREAESLKEKIRTMRAATDTSPALESNGQFSGIPLESDPEIFTDFIRALGVQSLEFRDVLSINTDDLVPGADLALPTPIHAFVLVYTTTREYEAGIRAARQKARDEGLGYAGRGEGEPVIWWEQTIRNACGMFAMLHAAANLSPVGHNFIEQDSLFAALIRDALPLEPTERAAALKNSDGIAQIYNQAAHRGTSELLHAGDEVPGHYVCFAQSPKDGHIYELDGGKNGPVDHDEFLRGDRDMLSGGLKLVRDFVGSRMDPAKPHFHLMALVPSDTAGV</sequence>
<comment type="similarity">
    <text evidence="2 7 8">Belongs to the peptidase C12 family.</text>
</comment>
<feature type="coiled-coil region" evidence="9">
    <location>
        <begin position="7"/>
        <end position="34"/>
    </location>
</feature>
<evidence type="ECO:0000256" key="4">
    <source>
        <dbReference type="ARBA" id="ARBA00022786"/>
    </source>
</evidence>
<comment type="catalytic activity">
    <reaction evidence="1 7 8">
        <text>Thiol-dependent hydrolysis of ester, thioester, amide, peptide and isopeptide bonds formed by the C-terminal Gly of ubiquitin (a 76-residue protein attached to proteins as an intracellular targeting signal).</text>
        <dbReference type="EC" id="3.4.19.12"/>
    </reaction>
</comment>
<keyword evidence="3 7" id="KW-0645">Protease</keyword>
<dbReference type="InterPro" id="IPR001578">
    <property type="entry name" value="Peptidase_C12_UCH"/>
</dbReference>
<dbReference type="GO" id="GO:0005737">
    <property type="term" value="C:cytoplasm"/>
    <property type="evidence" value="ECO:0007669"/>
    <property type="project" value="TreeGrafter"/>
</dbReference>
<feature type="domain" description="UCH catalytic" evidence="10">
    <location>
        <begin position="48"/>
        <end position="289"/>
    </location>
</feature>
<evidence type="ECO:0000256" key="8">
    <source>
        <dbReference type="RuleBase" id="RU361215"/>
    </source>
</evidence>
<evidence type="ECO:0000256" key="2">
    <source>
        <dbReference type="ARBA" id="ARBA00009326"/>
    </source>
</evidence>
<dbReference type="Gene3D" id="3.40.532.10">
    <property type="entry name" value="Peptidase C12, ubiquitin carboxyl-terminal hydrolase"/>
    <property type="match status" value="1"/>
</dbReference>
<dbReference type="GO" id="GO:0004843">
    <property type="term" value="F:cysteine-type deubiquitinase activity"/>
    <property type="evidence" value="ECO:0007669"/>
    <property type="project" value="UniProtKB-UniRule"/>
</dbReference>
<comment type="caution">
    <text evidence="11">The sequence shown here is derived from an EMBL/GenBank/DDBJ whole genome shotgun (WGS) entry which is preliminary data.</text>
</comment>
<dbReference type="SUPFAM" id="SSF54001">
    <property type="entry name" value="Cysteine proteinases"/>
    <property type="match status" value="1"/>
</dbReference>
<protein>
    <recommendedName>
        <fullName evidence="8">Ubiquitin carboxyl-terminal hydrolase</fullName>
        <ecNumber evidence="8">3.4.19.12</ecNumber>
    </recommendedName>
</protein>
<keyword evidence="6 7" id="KW-0788">Thiol protease</keyword>
<dbReference type="InterPro" id="IPR038765">
    <property type="entry name" value="Papain-like_cys_pep_sf"/>
</dbReference>
<dbReference type="PANTHER" id="PTHR10589:SF17">
    <property type="entry name" value="UBIQUITIN CARBOXYL-TERMINAL HYDROLASE"/>
    <property type="match status" value="1"/>
</dbReference>
<reference evidence="11" key="1">
    <citation type="submission" date="2020-05" db="EMBL/GenBank/DDBJ databases">
        <title>Mycena genomes resolve the evolution of fungal bioluminescence.</title>
        <authorList>
            <person name="Tsai I.J."/>
        </authorList>
    </citation>
    <scope>NUCLEOTIDE SEQUENCE</scope>
    <source>
        <strain evidence="11">CCC161011</strain>
    </source>
</reference>
<feature type="active site" description="Proton donor" evidence="7">
    <location>
        <position position="223"/>
    </location>
</feature>
<gene>
    <name evidence="11" type="ORF">MVEN_01800500</name>
</gene>
<dbReference type="EMBL" id="JACAZI010000017">
    <property type="protein sequence ID" value="KAF7342129.1"/>
    <property type="molecule type" value="Genomic_DNA"/>
</dbReference>
<name>A0A8H7CLH9_9AGAR</name>
<accession>A0A8H7CLH9</accession>
<dbReference type="OrthoDB" id="427186at2759"/>
<evidence type="ECO:0000256" key="7">
    <source>
        <dbReference type="PROSITE-ProRule" id="PRU01393"/>
    </source>
</evidence>
<feature type="site" description="Important for enzyme activity" evidence="7">
    <location>
        <position position="240"/>
    </location>
</feature>
<keyword evidence="4 7" id="KW-0833">Ubl conjugation pathway</keyword>
<feature type="site" description="Transition state stabilizer" evidence="7">
    <location>
        <position position="141"/>
    </location>
</feature>
<dbReference type="PROSITE" id="PS52048">
    <property type="entry name" value="UCH_DOMAIN"/>
    <property type="match status" value="1"/>
</dbReference>
<evidence type="ECO:0000313" key="12">
    <source>
        <dbReference type="Proteomes" id="UP000620124"/>
    </source>
</evidence>
<evidence type="ECO:0000256" key="1">
    <source>
        <dbReference type="ARBA" id="ARBA00000707"/>
    </source>
</evidence>
<dbReference type="EC" id="3.4.19.12" evidence="8"/>
<dbReference type="PRINTS" id="PR00707">
    <property type="entry name" value="UBCTHYDRLASE"/>
</dbReference>
<dbReference type="AlphaFoldDB" id="A0A8H7CLH9"/>
<keyword evidence="9" id="KW-0175">Coiled coil</keyword>
<feature type="active site" description="Nucleophile" evidence="7">
    <location>
        <position position="147"/>
    </location>
</feature>
<dbReference type="Pfam" id="PF01088">
    <property type="entry name" value="Peptidase_C12"/>
    <property type="match status" value="1"/>
</dbReference>
<dbReference type="GO" id="GO:0006511">
    <property type="term" value="P:ubiquitin-dependent protein catabolic process"/>
    <property type="evidence" value="ECO:0007669"/>
    <property type="project" value="UniProtKB-UniRule"/>
</dbReference>
<evidence type="ECO:0000256" key="9">
    <source>
        <dbReference type="SAM" id="Coils"/>
    </source>
</evidence>
<proteinExistence type="inferred from homology"/>
<dbReference type="PANTHER" id="PTHR10589">
    <property type="entry name" value="UBIQUITIN CARBOXYL-TERMINAL HYDROLASE"/>
    <property type="match status" value="1"/>
</dbReference>
<evidence type="ECO:0000259" key="10">
    <source>
        <dbReference type="PROSITE" id="PS52048"/>
    </source>
</evidence>
<dbReference type="Proteomes" id="UP000620124">
    <property type="component" value="Unassembled WGS sequence"/>
</dbReference>
<keyword evidence="5 7" id="KW-0378">Hydrolase</keyword>
<keyword evidence="12" id="KW-1185">Reference proteome</keyword>